<dbReference type="FunFam" id="2.40.33.10:FF:000003">
    <property type="entry name" value="Pyruvate kinase"/>
    <property type="match status" value="1"/>
</dbReference>
<reference evidence="23 24" key="1">
    <citation type="submission" date="2024-01" db="EMBL/GenBank/DDBJ databases">
        <title>The genomes of 5 underutilized Papilionoideae crops provide insights into root nodulation and disease resistance.</title>
        <authorList>
            <person name="Yuan L."/>
        </authorList>
    </citation>
    <scope>NUCLEOTIDE SEQUENCE [LARGE SCALE GENOMIC DNA]</scope>
    <source>
        <strain evidence="23">LY-2023</strain>
        <tissue evidence="23">Leaf</tissue>
    </source>
</reference>
<evidence type="ECO:0000256" key="15">
    <source>
        <dbReference type="ARBA" id="ARBA00022946"/>
    </source>
</evidence>
<organism evidence="23 24">
    <name type="scientific">Clitoria ternatea</name>
    <name type="common">Butterfly pea</name>
    <dbReference type="NCBI Taxonomy" id="43366"/>
    <lineage>
        <taxon>Eukaryota</taxon>
        <taxon>Viridiplantae</taxon>
        <taxon>Streptophyta</taxon>
        <taxon>Embryophyta</taxon>
        <taxon>Tracheophyta</taxon>
        <taxon>Spermatophyta</taxon>
        <taxon>Magnoliopsida</taxon>
        <taxon>eudicotyledons</taxon>
        <taxon>Gunneridae</taxon>
        <taxon>Pentapetalae</taxon>
        <taxon>rosids</taxon>
        <taxon>fabids</taxon>
        <taxon>Fabales</taxon>
        <taxon>Fabaceae</taxon>
        <taxon>Papilionoideae</taxon>
        <taxon>50 kb inversion clade</taxon>
        <taxon>NPAAA clade</taxon>
        <taxon>indigoferoid/millettioid clade</taxon>
        <taxon>Phaseoleae</taxon>
        <taxon>Clitoria</taxon>
    </lineage>
</organism>
<name>A0AAN9K4M5_CLITE</name>
<evidence type="ECO:0000256" key="19">
    <source>
        <dbReference type="ARBA" id="ARBA00048152"/>
    </source>
</evidence>
<keyword evidence="7" id="KW-0150">Chloroplast</keyword>
<evidence type="ECO:0000256" key="17">
    <source>
        <dbReference type="ARBA" id="ARBA00023152"/>
    </source>
</evidence>
<evidence type="ECO:0000256" key="20">
    <source>
        <dbReference type="RuleBase" id="RU000504"/>
    </source>
</evidence>
<comment type="cofactor">
    <cofactor evidence="2">
        <name>K(+)</name>
        <dbReference type="ChEBI" id="CHEBI:29103"/>
    </cofactor>
</comment>
<evidence type="ECO:0000313" key="24">
    <source>
        <dbReference type="Proteomes" id="UP001359559"/>
    </source>
</evidence>
<dbReference type="PRINTS" id="PR01050">
    <property type="entry name" value="PYRUVTKNASE"/>
</dbReference>
<dbReference type="SUPFAM" id="SSF52935">
    <property type="entry name" value="PK C-terminal domain-like"/>
    <property type="match status" value="1"/>
</dbReference>
<comment type="cofactor">
    <cofactor evidence="1">
        <name>Mg(2+)</name>
        <dbReference type="ChEBI" id="CHEBI:18420"/>
    </cofactor>
</comment>
<feature type="domain" description="Pyruvate kinase barrel" evidence="21">
    <location>
        <begin position="83"/>
        <end position="402"/>
    </location>
</feature>
<dbReference type="EMBL" id="JAYKXN010000002">
    <property type="protein sequence ID" value="KAK7309099.1"/>
    <property type="molecule type" value="Genomic_DNA"/>
</dbReference>
<proteinExistence type="inferred from homology"/>
<dbReference type="GO" id="GO:0016301">
    <property type="term" value="F:kinase activity"/>
    <property type="evidence" value="ECO:0007669"/>
    <property type="project" value="UniProtKB-KW"/>
</dbReference>
<dbReference type="GO" id="GO:0030955">
    <property type="term" value="F:potassium ion binding"/>
    <property type="evidence" value="ECO:0007669"/>
    <property type="project" value="InterPro"/>
</dbReference>
<evidence type="ECO:0000259" key="21">
    <source>
        <dbReference type="Pfam" id="PF00224"/>
    </source>
</evidence>
<evidence type="ECO:0000256" key="2">
    <source>
        <dbReference type="ARBA" id="ARBA00001958"/>
    </source>
</evidence>
<dbReference type="PROSITE" id="PS00110">
    <property type="entry name" value="PYRUVATE_KINASE"/>
    <property type="match status" value="1"/>
</dbReference>
<dbReference type="Gene3D" id="3.40.1380.20">
    <property type="entry name" value="Pyruvate kinase, C-terminal domain"/>
    <property type="match status" value="1"/>
</dbReference>
<dbReference type="NCBIfam" id="NF004491">
    <property type="entry name" value="PRK05826.1"/>
    <property type="match status" value="1"/>
</dbReference>
<dbReference type="SUPFAM" id="SSF51621">
    <property type="entry name" value="Phosphoenolpyruvate/pyruvate domain"/>
    <property type="match status" value="1"/>
</dbReference>
<keyword evidence="17 20" id="KW-0324">Glycolysis</keyword>
<keyword evidence="24" id="KW-1185">Reference proteome</keyword>
<dbReference type="InterPro" id="IPR015795">
    <property type="entry name" value="Pyrv_Knase_C"/>
</dbReference>
<evidence type="ECO:0000256" key="12">
    <source>
        <dbReference type="ARBA" id="ARBA00022777"/>
    </source>
</evidence>
<accession>A0AAN9K4M5</accession>
<dbReference type="EC" id="2.7.1.40" evidence="6 20"/>
<dbReference type="InterPro" id="IPR036918">
    <property type="entry name" value="Pyrv_Knase_C_sf"/>
</dbReference>
<dbReference type="Proteomes" id="UP001359559">
    <property type="component" value="Unassembled WGS sequence"/>
</dbReference>
<dbReference type="Gene3D" id="3.20.20.60">
    <property type="entry name" value="Phosphoenolpyruvate-binding domains"/>
    <property type="match status" value="1"/>
</dbReference>
<evidence type="ECO:0000256" key="10">
    <source>
        <dbReference type="ARBA" id="ARBA00022723"/>
    </source>
</evidence>
<dbReference type="Pfam" id="PF00224">
    <property type="entry name" value="PK"/>
    <property type="match status" value="1"/>
</dbReference>
<keyword evidence="11" id="KW-0547">Nucleotide-binding</keyword>
<evidence type="ECO:0000256" key="7">
    <source>
        <dbReference type="ARBA" id="ARBA00022528"/>
    </source>
</evidence>
<keyword evidence="10" id="KW-0479">Metal-binding</keyword>
<evidence type="ECO:0000256" key="13">
    <source>
        <dbReference type="ARBA" id="ARBA00022840"/>
    </source>
</evidence>
<evidence type="ECO:0000256" key="5">
    <source>
        <dbReference type="ARBA" id="ARBA00008663"/>
    </source>
</evidence>
<dbReference type="SUPFAM" id="SSF50800">
    <property type="entry name" value="PK beta-barrel domain-like"/>
    <property type="match status" value="1"/>
</dbReference>
<dbReference type="GO" id="GO:0009570">
    <property type="term" value="C:chloroplast stroma"/>
    <property type="evidence" value="ECO:0007669"/>
    <property type="project" value="UniProtKB-ARBA"/>
</dbReference>
<keyword evidence="14 20" id="KW-0460">Magnesium</keyword>
<keyword evidence="9 20" id="KW-0808">Transferase</keyword>
<feature type="domain" description="Pyruvate kinase C-terminal" evidence="22">
    <location>
        <begin position="438"/>
        <end position="531"/>
    </location>
</feature>
<protein>
    <recommendedName>
        <fullName evidence="6 20">Pyruvate kinase</fullName>
        <ecNumber evidence="6 20">2.7.1.40</ecNumber>
    </recommendedName>
</protein>
<evidence type="ECO:0000256" key="3">
    <source>
        <dbReference type="ARBA" id="ARBA00004229"/>
    </source>
</evidence>
<keyword evidence="12 20" id="KW-0418">Kinase</keyword>
<evidence type="ECO:0000256" key="18">
    <source>
        <dbReference type="ARBA" id="ARBA00023317"/>
    </source>
</evidence>
<evidence type="ECO:0000313" key="23">
    <source>
        <dbReference type="EMBL" id="KAK7309099.1"/>
    </source>
</evidence>
<comment type="caution">
    <text evidence="23">The sequence shown here is derived from an EMBL/GenBank/DDBJ whole genome shotgun (WGS) entry which is preliminary data.</text>
</comment>
<dbReference type="InterPro" id="IPR001697">
    <property type="entry name" value="Pyr_Knase"/>
</dbReference>
<evidence type="ECO:0000256" key="1">
    <source>
        <dbReference type="ARBA" id="ARBA00001946"/>
    </source>
</evidence>
<dbReference type="InterPro" id="IPR015806">
    <property type="entry name" value="Pyrv_Knase_insert_dom_sf"/>
</dbReference>
<comment type="subcellular location">
    <subcellularLocation>
        <location evidence="3">Plastid</location>
        <location evidence="3">Chloroplast</location>
    </subcellularLocation>
</comment>
<dbReference type="InterPro" id="IPR011037">
    <property type="entry name" value="Pyrv_Knase-like_insert_dom_sf"/>
</dbReference>
<gene>
    <name evidence="23" type="ORF">RJT34_05574</name>
</gene>
<keyword evidence="15" id="KW-0809">Transit peptide</keyword>
<evidence type="ECO:0000256" key="4">
    <source>
        <dbReference type="ARBA" id="ARBA00004997"/>
    </source>
</evidence>
<dbReference type="InterPro" id="IPR015793">
    <property type="entry name" value="Pyrv_Knase_brl"/>
</dbReference>
<comment type="catalytic activity">
    <reaction evidence="19 20">
        <text>pyruvate + ATP = phosphoenolpyruvate + ADP + H(+)</text>
        <dbReference type="Rhea" id="RHEA:18157"/>
        <dbReference type="ChEBI" id="CHEBI:15361"/>
        <dbReference type="ChEBI" id="CHEBI:15378"/>
        <dbReference type="ChEBI" id="CHEBI:30616"/>
        <dbReference type="ChEBI" id="CHEBI:58702"/>
        <dbReference type="ChEBI" id="CHEBI:456216"/>
        <dbReference type="EC" id="2.7.1.40"/>
    </reaction>
</comment>
<keyword evidence="8" id="KW-0934">Plastid</keyword>
<evidence type="ECO:0000256" key="14">
    <source>
        <dbReference type="ARBA" id="ARBA00022842"/>
    </source>
</evidence>
<evidence type="ECO:0000256" key="6">
    <source>
        <dbReference type="ARBA" id="ARBA00012142"/>
    </source>
</evidence>
<dbReference type="FunFam" id="3.20.20.60:FF:000025">
    <property type="entry name" value="Pyruvate kinase"/>
    <property type="match status" value="1"/>
</dbReference>
<dbReference type="GO" id="GO:0004743">
    <property type="term" value="F:pyruvate kinase activity"/>
    <property type="evidence" value="ECO:0007669"/>
    <property type="project" value="UniProtKB-EC"/>
</dbReference>
<dbReference type="InterPro" id="IPR040442">
    <property type="entry name" value="Pyrv_kinase-like_dom_sf"/>
</dbReference>
<keyword evidence="18" id="KW-0670">Pyruvate</keyword>
<dbReference type="Gene3D" id="2.40.33.10">
    <property type="entry name" value="PK beta-barrel domain-like"/>
    <property type="match status" value="1"/>
</dbReference>
<dbReference type="InterPro" id="IPR018209">
    <property type="entry name" value="Pyrv_Knase_AS"/>
</dbReference>
<evidence type="ECO:0000256" key="16">
    <source>
        <dbReference type="ARBA" id="ARBA00022958"/>
    </source>
</evidence>
<comment type="similarity">
    <text evidence="5 20">Belongs to the pyruvate kinase family.</text>
</comment>
<dbReference type="GO" id="GO:0000287">
    <property type="term" value="F:magnesium ion binding"/>
    <property type="evidence" value="ECO:0007669"/>
    <property type="project" value="InterPro"/>
</dbReference>
<keyword evidence="16" id="KW-0630">Potassium</keyword>
<dbReference type="AlphaFoldDB" id="A0AAN9K4M5"/>
<dbReference type="PANTHER" id="PTHR11817">
    <property type="entry name" value="PYRUVATE KINASE"/>
    <property type="match status" value="1"/>
</dbReference>
<dbReference type="Pfam" id="PF02887">
    <property type="entry name" value="PK_C"/>
    <property type="match status" value="1"/>
</dbReference>
<evidence type="ECO:0000259" key="22">
    <source>
        <dbReference type="Pfam" id="PF02887"/>
    </source>
</evidence>
<keyword evidence="13" id="KW-0067">ATP-binding</keyword>
<dbReference type="GO" id="GO:0005524">
    <property type="term" value="F:ATP binding"/>
    <property type="evidence" value="ECO:0007669"/>
    <property type="project" value="UniProtKB-KW"/>
</dbReference>
<sequence>MATIHLYSASSLSKSTLSSSKHPRKCVPRLPATARITDHSHGSQITSTNGSPTVGNATSPLELKSVNYGAGEDAVANSDERSKTKIVCTIGPSCSSRDMIWNLAEAGMNVARLNMSHGDHASHQRTIDLVKEYNSQFHHKVIAIMLDTKGPEVRSGDVPRPILLKEGQEFNFTIRRGVSTQDTVSVNYDDFVNDVDVGDVLLVDGGMMSLAVKSKITDLVKCEVIDGGELKSRRHLNVRGKSATLPSITDKDWEDIKFGVDNQVDFYAVSFVKDARVVYELKDYLKSHNADIHVIVKIESADSIPNLHSILSASDGAMVARGDLGAELPIEEVPLLQEDIIRRCHGMQKPVIVATNMLESMINHPTPTRAEVSDIAITVRQGADAIMLSGETAHGKYPLKAVKVMHAVALRNESSVQNSVAYPSHLTSHESHMGEMFALHATTMANTLNTPIIVFTRTGSMAILLSHYRPYSTIFAFTNEARIKQRLALYHGVMPIYMHFSNDAEETFSRAIKLLLSKGHLNEGQHVTLVQSGAQPIWREESTHHIQVRKVHG</sequence>
<evidence type="ECO:0000256" key="9">
    <source>
        <dbReference type="ARBA" id="ARBA00022679"/>
    </source>
</evidence>
<dbReference type="InterPro" id="IPR015813">
    <property type="entry name" value="Pyrv/PenolPyrv_kinase-like_dom"/>
</dbReference>
<comment type="pathway">
    <text evidence="4 20">Carbohydrate degradation; glycolysis; pyruvate from D-glyceraldehyde 3-phosphate: step 5/5.</text>
</comment>
<evidence type="ECO:0000256" key="8">
    <source>
        <dbReference type="ARBA" id="ARBA00022640"/>
    </source>
</evidence>
<evidence type="ECO:0000256" key="11">
    <source>
        <dbReference type="ARBA" id="ARBA00022741"/>
    </source>
</evidence>
<dbReference type="NCBIfam" id="TIGR01064">
    <property type="entry name" value="pyruv_kin"/>
    <property type="match status" value="1"/>
</dbReference>